<dbReference type="AlphaFoldDB" id="A0A179D6P9"/>
<gene>
    <name evidence="7" type="ORF">TDIS_0630</name>
</gene>
<dbReference type="GO" id="GO:0004563">
    <property type="term" value="F:beta-N-acetylhexosaminidase activity"/>
    <property type="evidence" value="ECO:0007669"/>
    <property type="project" value="UniProtKB-EC"/>
</dbReference>
<comment type="caution">
    <text evidence="7">The sequence shown here is derived from an EMBL/GenBank/DDBJ whole genome shotgun (WGS) entry which is preliminary data.</text>
</comment>
<dbReference type="OrthoDB" id="9781691at2"/>
<evidence type="ECO:0000256" key="3">
    <source>
        <dbReference type="ARBA" id="ARBA00012663"/>
    </source>
</evidence>
<evidence type="ECO:0000256" key="5">
    <source>
        <dbReference type="ARBA" id="ARBA00023295"/>
    </source>
</evidence>
<dbReference type="Pfam" id="PF00933">
    <property type="entry name" value="Glyco_hydro_3"/>
    <property type="match status" value="1"/>
</dbReference>
<keyword evidence="4 7" id="KW-0378">Hydrolase</keyword>
<keyword evidence="5 7" id="KW-0326">Glycosidase</keyword>
<reference evidence="7 8" key="1">
    <citation type="submission" date="2016-04" db="EMBL/GenBank/DDBJ databases">
        <title>Genome analysis of Thermosulfurimonas dismutans, the first thermophilic sulfur-disproportionating bacterium of the phylum Thermodesulfobacteria.</title>
        <authorList>
            <person name="Mardanov A.V."/>
            <person name="Beletsky A.V."/>
            <person name="Kadnikov V.V."/>
            <person name="Slobodkin A.I."/>
            <person name="Ravin N.V."/>
        </authorList>
    </citation>
    <scope>NUCLEOTIDE SEQUENCE [LARGE SCALE GENOMIC DNA]</scope>
    <source>
        <strain evidence="7 8">S95</strain>
    </source>
</reference>
<evidence type="ECO:0000256" key="2">
    <source>
        <dbReference type="ARBA" id="ARBA00005336"/>
    </source>
</evidence>
<evidence type="ECO:0000256" key="4">
    <source>
        <dbReference type="ARBA" id="ARBA00022801"/>
    </source>
</evidence>
<comment type="similarity">
    <text evidence="2">Belongs to the glycosyl hydrolase 3 family.</text>
</comment>
<dbReference type="GO" id="GO:0005975">
    <property type="term" value="P:carbohydrate metabolic process"/>
    <property type="evidence" value="ECO:0007669"/>
    <property type="project" value="InterPro"/>
</dbReference>
<dbReference type="EC" id="3.2.1.52" evidence="3"/>
<name>A0A179D6P9_9BACT</name>
<evidence type="ECO:0000256" key="1">
    <source>
        <dbReference type="ARBA" id="ARBA00001231"/>
    </source>
</evidence>
<evidence type="ECO:0000313" key="7">
    <source>
        <dbReference type="EMBL" id="OAQ21409.1"/>
    </source>
</evidence>
<evidence type="ECO:0000259" key="6">
    <source>
        <dbReference type="Pfam" id="PF00933"/>
    </source>
</evidence>
<evidence type="ECO:0000313" key="8">
    <source>
        <dbReference type="Proteomes" id="UP000078390"/>
    </source>
</evidence>
<dbReference type="PATRIC" id="fig|999894.6.peg.630"/>
<dbReference type="SUPFAM" id="SSF51445">
    <property type="entry name" value="(Trans)glycosidases"/>
    <property type="match status" value="1"/>
</dbReference>
<protein>
    <recommendedName>
        <fullName evidence="3">beta-N-acetylhexosaminidase</fullName>
        <ecNumber evidence="3">3.2.1.52</ecNumber>
    </recommendedName>
</protein>
<feature type="domain" description="Glycoside hydrolase family 3 N-terminal" evidence="6">
    <location>
        <begin position="13"/>
        <end position="295"/>
    </location>
</feature>
<proteinExistence type="inferred from homology"/>
<dbReference type="InterPro" id="IPR050226">
    <property type="entry name" value="NagZ_Beta-hexosaminidase"/>
</dbReference>
<dbReference type="PANTHER" id="PTHR30480">
    <property type="entry name" value="BETA-HEXOSAMINIDASE-RELATED"/>
    <property type="match status" value="1"/>
</dbReference>
<sequence>MIRKLVALLMSTLSGPELTDEEREAIRDLGFRHFIFFKRHFQERDQISALMAEIKTLSERLAQGQNLLAVDQEGGRVQRIGPPLAPEFPEPFEVARRGASEVEKFSREIARSVRFLGLNLNLAPVLDLAGEEAPDFLRGRTFGEDPKEVARFGEVFIRAHLEEGVFPCAKHFPGLGGIEKDPHEELPEIQKVRPEDLWPFKNAVAVGVPFMMTTHLVVKSWDDKPLTFSERAVDILRRELSFCGPVVTDDLAMKGLSAWEWPERLIYALAAGHDLLLFCRPLPELLPVLFEVAKEISTSRVLRERLLEGITKLSKVSLPSQQKKL</sequence>
<dbReference type="PANTHER" id="PTHR30480:SF13">
    <property type="entry name" value="BETA-HEXOSAMINIDASE"/>
    <property type="match status" value="1"/>
</dbReference>
<dbReference type="EMBL" id="LWLG01000002">
    <property type="protein sequence ID" value="OAQ21409.1"/>
    <property type="molecule type" value="Genomic_DNA"/>
</dbReference>
<dbReference type="GO" id="GO:0009254">
    <property type="term" value="P:peptidoglycan turnover"/>
    <property type="evidence" value="ECO:0007669"/>
    <property type="project" value="TreeGrafter"/>
</dbReference>
<comment type="catalytic activity">
    <reaction evidence="1">
        <text>Hydrolysis of terminal non-reducing N-acetyl-D-hexosamine residues in N-acetyl-beta-D-hexosaminides.</text>
        <dbReference type="EC" id="3.2.1.52"/>
    </reaction>
</comment>
<dbReference type="Gene3D" id="3.20.20.300">
    <property type="entry name" value="Glycoside hydrolase, family 3, N-terminal domain"/>
    <property type="match status" value="1"/>
</dbReference>
<dbReference type="InterPro" id="IPR017853">
    <property type="entry name" value="GH"/>
</dbReference>
<dbReference type="Proteomes" id="UP000078390">
    <property type="component" value="Unassembled WGS sequence"/>
</dbReference>
<keyword evidence="8" id="KW-1185">Reference proteome</keyword>
<organism evidence="7 8">
    <name type="scientific">Thermosulfurimonas dismutans</name>
    <dbReference type="NCBI Taxonomy" id="999894"/>
    <lineage>
        <taxon>Bacteria</taxon>
        <taxon>Pseudomonadati</taxon>
        <taxon>Thermodesulfobacteriota</taxon>
        <taxon>Thermodesulfobacteria</taxon>
        <taxon>Thermodesulfobacteriales</taxon>
        <taxon>Thermodesulfobacteriaceae</taxon>
        <taxon>Thermosulfurimonas</taxon>
    </lineage>
</organism>
<dbReference type="InterPro" id="IPR001764">
    <property type="entry name" value="Glyco_hydro_3_N"/>
</dbReference>
<dbReference type="RefSeq" id="WP_068669205.1">
    <property type="nucleotide sequence ID" value="NZ_LWLG01000002.1"/>
</dbReference>
<accession>A0A179D6P9</accession>
<dbReference type="STRING" id="999894.TDIS_0630"/>
<dbReference type="InterPro" id="IPR036962">
    <property type="entry name" value="Glyco_hydro_3_N_sf"/>
</dbReference>